<dbReference type="Proteomes" id="UP000315677">
    <property type="component" value="Unassembled WGS sequence"/>
</dbReference>
<dbReference type="AlphaFoldDB" id="A0A543DNQ9"/>
<protein>
    <submittedName>
        <fullName evidence="4">Acetyltransferase (GNAT) family protein</fullName>
    </submittedName>
</protein>
<dbReference type="GO" id="GO:0016747">
    <property type="term" value="F:acyltransferase activity, transferring groups other than amino-acyl groups"/>
    <property type="evidence" value="ECO:0007669"/>
    <property type="project" value="InterPro"/>
</dbReference>
<dbReference type="InterPro" id="IPR050832">
    <property type="entry name" value="Bact_Acetyltransf"/>
</dbReference>
<dbReference type="PROSITE" id="PS51186">
    <property type="entry name" value="GNAT"/>
    <property type="match status" value="1"/>
</dbReference>
<evidence type="ECO:0000313" key="4">
    <source>
        <dbReference type="EMBL" id="TQM10948.1"/>
    </source>
</evidence>
<keyword evidence="1 4" id="KW-0808">Transferase</keyword>
<evidence type="ECO:0000256" key="1">
    <source>
        <dbReference type="ARBA" id="ARBA00022679"/>
    </source>
</evidence>
<dbReference type="SUPFAM" id="SSF55729">
    <property type="entry name" value="Acyl-CoA N-acyltransferases (Nat)"/>
    <property type="match status" value="2"/>
</dbReference>
<dbReference type="PANTHER" id="PTHR43877">
    <property type="entry name" value="AMINOALKYLPHOSPHONATE N-ACETYLTRANSFERASE-RELATED-RELATED"/>
    <property type="match status" value="1"/>
</dbReference>
<evidence type="ECO:0000256" key="2">
    <source>
        <dbReference type="ARBA" id="ARBA00023315"/>
    </source>
</evidence>
<accession>A0A543DNQ9</accession>
<proteinExistence type="predicted"/>
<dbReference type="Gene3D" id="3.40.630.30">
    <property type="match status" value="1"/>
</dbReference>
<evidence type="ECO:0000313" key="5">
    <source>
        <dbReference type="Proteomes" id="UP000315677"/>
    </source>
</evidence>
<gene>
    <name evidence="4" type="ORF">FB558_3472</name>
</gene>
<keyword evidence="2" id="KW-0012">Acyltransferase</keyword>
<comment type="caution">
    <text evidence="4">The sequence shown here is derived from an EMBL/GenBank/DDBJ whole genome shotgun (WGS) entry which is preliminary data.</text>
</comment>
<feature type="domain" description="N-acetyltransferase" evidence="3">
    <location>
        <begin position="8"/>
        <end position="162"/>
    </location>
</feature>
<sequence length="339" mass="36774">MVDLAPDLALTPVAADDDAALRDWFSLITAARAHDTPADPPPCLVEHRAQLLAGDPGYDERAWLARAGAEVVGVALLTLPVLDNLDNAYAEILVAPAHRRRGVGGRLLAHLAEAARAAGRVRLQIDAREPLDERGPGPAFLAAAGARLALADQRRRLTLPPPEPAALDALAAQARTASAGYELVQWTGDTPPEWLDDVAALVARMSTDAPHDDLHHGPEHYDAARVRAQDESRRARGLRCTVTAAQAPDGRLAAYTAIFQTATVAWHANQGDTIVAPEHRGRRLGMLVKLANLERVRRDRPDLAVIDTYNADSNPWMVAINEAMGFRPHDRYGEWELDL</sequence>
<organism evidence="4 5">
    <name type="scientific">Pseudonocardia kunmingensis</name>
    <dbReference type="NCBI Taxonomy" id="630975"/>
    <lineage>
        <taxon>Bacteria</taxon>
        <taxon>Bacillati</taxon>
        <taxon>Actinomycetota</taxon>
        <taxon>Actinomycetes</taxon>
        <taxon>Pseudonocardiales</taxon>
        <taxon>Pseudonocardiaceae</taxon>
        <taxon>Pseudonocardia</taxon>
    </lineage>
</organism>
<reference evidence="4 5" key="1">
    <citation type="submission" date="2019-06" db="EMBL/GenBank/DDBJ databases">
        <title>Sequencing the genomes of 1000 actinobacteria strains.</title>
        <authorList>
            <person name="Klenk H.-P."/>
        </authorList>
    </citation>
    <scope>NUCLEOTIDE SEQUENCE [LARGE SCALE GENOMIC DNA]</scope>
    <source>
        <strain evidence="4 5">DSM 45301</strain>
    </source>
</reference>
<keyword evidence="5" id="KW-1185">Reference proteome</keyword>
<evidence type="ECO:0000259" key="3">
    <source>
        <dbReference type="PROSITE" id="PS51186"/>
    </source>
</evidence>
<dbReference type="EMBL" id="VFPA01000002">
    <property type="protein sequence ID" value="TQM10948.1"/>
    <property type="molecule type" value="Genomic_DNA"/>
</dbReference>
<name>A0A543DNQ9_9PSEU</name>
<dbReference type="InterPro" id="IPR000182">
    <property type="entry name" value="GNAT_dom"/>
</dbReference>
<dbReference type="Pfam" id="PF00583">
    <property type="entry name" value="Acetyltransf_1"/>
    <property type="match status" value="1"/>
</dbReference>
<dbReference type="RefSeq" id="WP_170231359.1">
    <property type="nucleotide sequence ID" value="NZ_VFPA01000002.1"/>
</dbReference>
<dbReference type="InterPro" id="IPR016181">
    <property type="entry name" value="Acyl_CoA_acyltransferase"/>
</dbReference>